<organism evidence="4 5">
    <name type="scientific">Flavobacterium fructosi</name>
    <dbReference type="NCBI Taxonomy" id="3230416"/>
    <lineage>
        <taxon>Bacteria</taxon>
        <taxon>Pseudomonadati</taxon>
        <taxon>Bacteroidota</taxon>
        <taxon>Flavobacteriia</taxon>
        <taxon>Flavobacteriales</taxon>
        <taxon>Flavobacteriaceae</taxon>
        <taxon>Flavobacterium</taxon>
    </lineage>
</organism>
<comment type="similarity">
    <text evidence="1 2">Belongs to the small heat shock protein (HSP20) family.</text>
</comment>
<keyword evidence="5" id="KW-1185">Reference proteome</keyword>
<feature type="domain" description="SHSP" evidence="3">
    <location>
        <begin position="17"/>
        <end position="79"/>
    </location>
</feature>
<sequence>MIFLQEIFLIGLIKKFSTIGSNLPSINLKETDNKLEVDLDASGMKKEDFKVEIDDNMLMISSEKQEEKKKKEKRKLSIK</sequence>
<dbReference type="CDD" id="cd06464">
    <property type="entry name" value="ACD_sHsps-like"/>
    <property type="match status" value="1"/>
</dbReference>
<reference evidence="4 5" key="1">
    <citation type="submission" date="2024-06" db="EMBL/GenBank/DDBJ databases">
        <title>Flavobacterium spp. isolated from glacier.</title>
        <authorList>
            <person name="Han D."/>
        </authorList>
    </citation>
    <scope>NUCLEOTIDE SEQUENCE [LARGE SCALE GENOMIC DNA]</scope>
    <source>
        <strain evidence="4 5">LB3P45</strain>
    </source>
</reference>
<dbReference type="PROSITE" id="PS01031">
    <property type="entry name" value="SHSP"/>
    <property type="match status" value="1"/>
</dbReference>
<comment type="caution">
    <text evidence="4">The sequence shown here is derived from an EMBL/GenBank/DDBJ whole genome shotgun (WGS) entry which is preliminary data.</text>
</comment>
<evidence type="ECO:0000256" key="2">
    <source>
        <dbReference type="RuleBase" id="RU003616"/>
    </source>
</evidence>
<dbReference type="RefSeq" id="WP_379858982.1">
    <property type="nucleotide sequence ID" value="NZ_JBHZQA010000012.1"/>
</dbReference>
<evidence type="ECO:0000313" key="5">
    <source>
        <dbReference type="Proteomes" id="UP001600039"/>
    </source>
</evidence>
<gene>
    <name evidence="4" type="ORF">ACFX5D_14805</name>
</gene>
<evidence type="ECO:0000313" key="4">
    <source>
        <dbReference type="EMBL" id="MFE3849234.1"/>
    </source>
</evidence>
<dbReference type="SUPFAM" id="SSF49764">
    <property type="entry name" value="HSP20-like chaperones"/>
    <property type="match status" value="1"/>
</dbReference>
<dbReference type="InterPro" id="IPR008978">
    <property type="entry name" value="HSP20-like_chaperone"/>
</dbReference>
<dbReference type="EMBL" id="JBHZQA010000012">
    <property type="protein sequence ID" value="MFE3849234.1"/>
    <property type="molecule type" value="Genomic_DNA"/>
</dbReference>
<evidence type="ECO:0000259" key="3">
    <source>
        <dbReference type="PROSITE" id="PS01031"/>
    </source>
</evidence>
<proteinExistence type="inferred from homology"/>
<evidence type="ECO:0000256" key="1">
    <source>
        <dbReference type="PROSITE-ProRule" id="PRU00285"/>
    </source>
</evidence>
<accession>A0ABW6HQ91</accession>
<protein>
    <submittedName>
        <fullName evidence="4">Hsp20 family protein</fullName>
    </submittedName>
</protein>
<name>A0ABW6HQ91_9FLAO</name>
<dbReference type="Proteomes" id="UP001600039">
    <property type="component" value="Unassembled WGS sequence"/>
</dbReference>
<dbReference type="InterPro" id="IPR002068">
    <property type="entry name" value="A-crystallin/Hsp20_dom"/>
</dbReference>
<dbReference type="Gene3D" id="2.60.40.790">
    <property type="match status" value="1"/>
</dbReference>
<dbReference type="Pfam" id="PF00011">
    <property type="entry name" value="HSP20"/>
    <property type="match status" value="1"/>
</dbReference>